<evidence type="ECO:0000259" key="5">
    <source>
        <dbReference type="Pfam" id="PF03668"/>
    </source>
</evidence>
<evidence type="ECO:0000313" key="8">
    <source>
        <dbReference type="Proteomes" id="UP000288947"/>
    </source>
</evidence>
<dbReference type="InterPro" id="IPR053931">
    <property type="entry name" value="RapZ_C"/>
</dbReference>
<proteinExistence type="inferred from homology"/>
<dbReference type="PANTHER" id="PTHR30448">
    <property type="entry name" value="RNASE ADAPTER PROTEIN RAPZ"/>
    <property type="match status" value="1"/>
</dbReference>
<feature type="domain" description="RapZ-like N-terminal" evidence="5">
    <location>
        <begin position="3"/>
        <end position="153"/>
    </location>
</feature>
<evidence type="ECO:0000256" key="4">
    <source>
        <dbReference type="HAMAP-Rule" id="MF_00636"/>
    </source>
</evidence>
<dbReference type="InterPro" id="IPR027417">
    <property type="entry name" value="P-loop_NTPase"/>
</dbReference>
<dbReference type="EMBL" id="CP026721">
    <property type="protein sequence ID" value="QAV33127.1"/>
    <property type="molecule type" value="Genomic_DNA"/>
</dbReference>
<dbReference type="Pfam" id="PF03668">
    <property type="entry name" value="RapZ-like_N"/>
    <property type="match status" value="1"/>
</dbReference>
<keyword evidence="3 4" id="KW-0342">GTP-binding</keyword>
<dbReference type="AlphaFoldDB" id="A0AAE5XBB5"/>
<evidence type="ECO:0000259" key="6">
    <source>
        <dbReference type="Pfam" id="PF22740"/>
    </source>
</evidence>
<reference evidence="7 8" key="1">
    <citation type="submission" date="2018-01" db="EMBL/GenBank/DDBJ databases">
        <title>The whole genome sequencing and assembly of Fervidobacterium changbaicum CBS-1 strain.</title>
        <authorList>
            <person name="Kim J.-Y."/>
            <person name="Park M.-K."/>
            <person name="Yi H."/>
            <person name="Bahn Y.-S."/>
            <person name="Kim J.F."/>
            <person name="Lee D.-W."/>
        </authorList>
    </citation>
    <scope>NUCLEOTIDE SEQUENCE [LARGE SCALE GENOMIC DNA]</scope>
    <source>
        <strain evidence="7 8">CBS-1</strain>
    </source>
</reference>
<dbReference type="HAMAP" id="MF_00636">
    <property type="entry name" value="RapZ_like"/>
    <property type="match status" value="1"/>
</dbReference>
<evidence type="ECO:0000256" key="2">
    <source>
        <dbReference type="ARBA" id="ARBA00022840"/>
    </source>
</evidence>
<dbReference type="PIRSF" id="PIRSF005052">
    <property type="entry name" value="P-loopkin"/>
    <property type="match status" value="1"/>
</dbReference>
<dbReference type="RefSeq" id="WP_090222115.1">
    <property type="nucleotide sequence ID" value="NZ_CP026721.1"/>
</dbReference>
<dbReference type="Proteomes" id="UP000288947">
    <property type="component" value="Chromosome"/>
</dbReference>
<dbReference type="InterPro" id="IPR005337">
    <property type="entry name" value="RapZ-like"/>
</dbReference>
<evidence type="ECO:0000256" key="1">
    <source>
        <dbReference type="ARBA" id="ARBA00022741"/>
    </source>
</evidence>
<dbReference type="SUPFAM" id="SSF52540">
    <property type="entry name" value="P-loop containing nucleoside triphosphate hydrolases"/>
    <property type="match status" value="1"/>
</dbReference>
<protein>
    <submittedName>
        <fullName evidence="7">RNase adapter RapZ</fullName>
    </submittedName>
</protein>
<evidence type="ECO:0000256" key="3">
    <source>
        <dbReference type="ARBA" id="ARBA00023134"/>
    </source>
</evidence>
<feature type="binding site" evidence="4">
    <location>
        <begin position="9"/>
        <end position="16"/>
    </location>
    <ligand>
        <name>ATP</name>
        <dbReference type="ChEBI" id="CHEBI:30616"/>
    </ligand>
</feature>
<keyword evidence="8" id="KW-1185">Reference proteome</keyword>
<dbReference type="Pfam" id="PF22740">
    <property type="entry name" value="PapZ_C"/>
    <property type="match status" value="1"/>
</dbReference>
<name>A0AAE5XBB5_9BACT</name>
<sequence>MKELVILTGYSGAGKSTAAGLLEDLGFFCIDNLPPEVIYQVASLVLPSVEKLAIVIDVRGYMFGNVTKAIKDIKERFPFTKVIFLTATKETLVQRFAHTRRSHPLSKQATSIMEAIDLEAEMMKDILEMADIVIDTSQMNPHQLREKLTKVLEPTEGKDFTVHIISFGFKYGIPLDADFVFDVRFFPNPFYIPELRPKDGRDEEVKEFLRNIEGSTEYLNRIKSVILFAINRYHSEGRKELIIAIGCTGGKHRSVYFAEELSSQLEKENFKTTVEHRDVALG</sequence>
<dbReference type="Gene3D" id="3.40.50.300">
    <property type="entry name" value="P-loop containing nucleotide triphosphate hydrolases"/>
    <property type="match status" value="1"/>
</dbReference>
<evidence type="ECO:0000313" key="7">
    <source>
        <dbReference type="EMBL" id="QAV33127.1"/>
    </source>
</evidence>
<dbReference type="PANTHER" id="PTHR30448:SF0">
    <property type="entry name" value="RNASE ADAPTER PROTEIN RAPZ"/>
    <property type="match status" value="1"/>
</dbReference>
<dbReference type="NCBIfam" id="NF003828">
    <property type="entry name" value="PRK05416.1"/>
    <property type="match status" value="1"/>
</dbReference>
<dbReference type="InterPro" id="IPR053930">
    <property type="entry name" value="RapZ-like_N"/>
</dbReference>
<accession>A0AAE5XBB5</accession>
<keyword evidence="2 4" id="KW-0067">ATP-binding</keyword>
<feature type="domain" description="RapZ C-terminal" evidence="6">
    <location>
        <begin position="161"/>
        <end position="279"/>
    </location>
</feature>
<organism evidence="7 8">
    <name type="scientific">Fervidobacterium changbaicum</name>
    <dbReference type="NCBI Taxonomy" id="310769"/>
    <lineage>
        <taxon>Bacteria</taxon>
        <taxon>Thermotogati</taxon>
        <taxon>Thermotogota</taxon>
        <taxon>Thermotogae</taxon>
        <taxon>Thermotogales</taxon>
        <taxon>Fervidobacteriaceae</taxon>
        <taxon>Fervidobacterium</taxon>
    </lineage>
</organism>
<feature type="binding site" evidence="4">
    <location>
        <begin position="57"/>
        <end position="60"/>
    </location>
    <ligand>
        <name>GTP</name>
        <dbReference type="ChEBI" id="CHEBI:37565"/>
    </ligand>
</feature>
<dbReference type="GO" id="GO:0005524">
    <property type="term" value="F:ATP binding"/>
    <property type="evidence" value="ECO:0007669"/>
    <property type="project" value="UniProtKB-UniRule"/>
</dbReference>
<dbReference type="GO" id="GO:0005525">
    <property type="term" value="F:GTP binding"/>
    <property type="evidence" value="ECO:0007669"/>
    <property type="project" value="UniProtKB-UniRule"/>
</dbReference>
<gene>
    <name evidence="7" type="ORF">CBS1_04880</name>
</gene>
<keyword evidence="1 4" id="KW-0547">Nucleotide-binding</keyword>